<organism evidence="1 2">
    <name type="scientific">Mucor velutinosus</name>
    <dbReference type="NCBI Taxonomy" id="708070"/>
    <lineage>
        <taxon>Eukaryota</taxon>
        <taxon>Fungi</taxon>
        <taxon>Fungi incertae sedis</taxon>
        <taxon>Mucoromycota</taxon>
        <taxon>Mucoromycotina</taxon>
        <taxon>Mucoromycetes</taxon>
        <taxon>Mucorales</taxon>
        <taxon>Mucorineae</taxon>
        <taxon>Mucoraceae</taxon>
        <taxon>Mucor</taxon>
    </lineage>
</organism>
<dbReference type="Proteomes" id="UP001304243">
    <property type="component" value="Unassembled WGS sequence"/>
</dbReference>
<proteinExistence type="predicted"/>
<dbReference type="AlphaFoldDB" id="A0AAN7D8F9"/>
<dbReference type="GeneID" id="89950779"/>
<dbReference type="RefSeq" id="XP_064676456.1">
    <property type="nucleotide sequence ID" value="XM_064826358.1"/>
</dbReference>
<evidence type="ECO:0000313" key="2">
    <source>
        <dbReference type="Proteomes" id="UP001304243"/>
    </source>
</evidence>
<dbReference type="EMBL" id="JASEJX010000038">
    <property type="protein sequence ID" value="KAK4509790.1"/>
    <property type="molecule type" value="Genomic_DNA"/>
</dbReference>
<keyword evidence="2" id="KW-1185">Reference proteome</keyword>
<reference evidence="1 2" key="1">
    <citation type="submission" date="2022-11" db="EMBL/GenBank/DDBJ databases">
        <title>Mucor velutinosus strain NIH1002 WGS.</title>
        <authorList>
            <person name="Subramanian P."/>
            <person name="Mullikin J.C."/>
            <person name="Segre J.A."/>
            <person name="Zelazny A.M."/>
        </authorList>
    </citation>
    <scope>NUCLEOTIDE SEQUENCE [LARGE SCALE GENOMIC DNA]</scope>
    <source>
        <strain evidence="1 2">NIH1002</strain>
    </source>
</reference>
<gene>
    <name evidence="1" type="ORF">ATC70_007093</name>
</gene>
<evidence type="ECO:0000313" key="1">
    <source>
        <dbReference type="EMBL" id="KAK4509790.1"/>
    </source>
</evidence>
<comment type="caution">
    <text evidence="1">The sequence shown here is derived from an EMBL/GenBank/DDBJ whole genome shotgun (WGS) entry which is preliminary data.</text>
</comment>
<name>A0AAN7D8F9_9FUNG</name>
<accession>A0AAN7D8F9</accession>
<protein>
    <submittedName>
        <fullName evidence="1">Uncharacterized protein</fullName>
    </submittedName>
</protein>
<sequence length="79" mass="9038">MLELPTQIVKKHKKALEKAQNLNISNKKFTELKEKWDDYVAVLSTPVTTNGIKDMLANAENQTELANKTNYIQLCAQYL</sequence>